<sequence>MHQCVSYGYVSLYSAISKTKPFIQKASSRKGLDQMPLQAKIGFEFEVGNWETLKEENNTEGKPHKVSLKKNEQLLKNEFFELKADETKDDRSDLEIATKAFEENEDGFRELKHTAKLLNEFFSSLEPFDEAHLPVEKFSGVGTITGQSTQIVVSGPPHIKPQVTMGMTFGSVISLFEDLGTQQEGEEKQLKIRRERGRRQLAHQSEHSVRSGQRFDIAMQYAEEMIEQASLEFDTCEINFFKSRESLYAVTMILLNYLLKGKYGLLTYPKAIASLISRTDFATVINMLHPDDLEELRDDHGKLWLRYWSQLEKMLNMKLSEPVFEGGIYLKMDNVADKHMLNCLTREKWLMGMLNGTDYLTTKHFPNPQVAEELESLGEWGSKTDAHPEFHSGVPIFELRSAQVLQDHYSIPPFMQEAFSYIYSLNKDMGFKFGEIVPGLPH</sequence>
<proteinExistence type="predicted"/>
<accession>A0AAE3XJ92</accession>
<dbReference type="EMBL" id="JAVDQD010000002">
    <property type="protein sequence ID" value="MDR6238761.1"/>
    <property type="molecule type" value="Genomic_DNA"/>
</dbReference>
<evidence type="ECO:0000313" key="1">
    <source>
        <dbReference type="EMBL" id="MDR6238761.1"/>
    </source>
</evidence>
<keyword evidence="2" id="KW-1185">Reference proteome</keyword>
<reference evidence="1" key="1">
    <citation type="submission" date="2023-07" db="EMBL/GenBank/DDBJ databases">
        <title>Genomic Encyclopedia of Type Strains, Phase IV (KMG-IV): sequencing the most valuable type-strain genomes for metagenomic binning, comparative biology and taxonomic classification.</title>
        <authorList>
            <person name="Goeker M."/>
        </authorList>
    </citation>
    <scope>NUCLEOTIDE SEQUENCE</scope>
    <source>
        <strain evidence="1">DSM 26174</strain>
    </source>
</reference>
<dbReference type="Proteomes" id="UP001185092">
    <property type="component" value="Unassembled WGS sequence"/>
</dbReference>
<evidence type="ECO:0000313" key="2">
    <source>
        <dbReference type="Proteomes" id="UP001185092"/>
    </source>
</evidence>
<dbReference type="RefSeq" id="WP_309938269.1">
    <property type="nucleotide sequence ID" value="NZ_AP025305.1"/>
</dbReference>
<organism evidence="1 2">
    <name type="scientific">Aureibacter tunicatorum</name>
    <dbReference type="NCBI Taxonomy" id="866807"/>
    <lineage>
        <taxon>Bacteria</taxon>
        <taxon>Pseudomonadati</taxon>
        <taxon>Bacteroidota</taxon>
        <taxon>Cytophagia</taxon>
        <taxon>Cytophagales</taxon>
        <taxon>Persicobacteraceae</taxon>
        <taxon>Aureibacter</taxon>
    </lineage>
</organism>
<name>A0AAE3XJ92_9BACT</name>
<gene>
    <name evidence="1" type="ORF">HNQ88_001798</name>
</gene>
<protein>
    <submittedName>
        <fullName evidence="1">Uncharacterized protein</fullName>
    </submittedName>
</protein>
<dbReference type="AlphaFoldDB" id="A0AAE3XJ92"/>
<comment type="caution">
    <text evidence="1">The sequence shown here is derived from an EMBL/GenBank/DDBJ whole genome shotgun (WGS) entry which is preliminary data.</text>
</comment>